<dbReference type="AlphaFoldDB" id="A0A0G1XF25"/>
<evidence type="ECO:0000256" key="1">
    <source>
        <dbReference type="ARBA" id="ARBA00008007"/>
    </source>
</evidence>
<dbReference type="InterPro" id="IPR000836">
    <property type="entry name" value="PRTase_dom"/>
</dbReference>
<organism evidence="3 4">
    <name type="scientific">Candidatus Kaiserbacteria bacterium GW2011_GWC2_52_8b</name>
    <dbReference type="NCBI Taxonomy" id="1618676"/>
    <lineage>
        <taxon>Bacteria</taxon>
        <taxon>Candidatus Kaiseribacteriota</taxon>
    </lineage>
</organism>
<feature type="domain" description="Phosphoribosyltransferase" evidence="2">
    <location>
        <begin position="114"/>
        <end position="210"/>
    </location>
</feature>
<keyword evidence="3" id="KW-0808">Transferase</keyword>
<dbReference type="PANTHER" id="PTHR47505">
    <property type="entry name" value="DNA UTILIZATION PROTEIN YHGH"/>
    <property type="match status" value="1"/>
</dbReference>
<name>A0A0G1XF25_9BACT</name>
<dbReference type="InterPro" id="IPR029057">
    <property type="entry name" value="PRTase-like"/>
</dbReference>
<dbReference type="PATRIC" id="fig|1618676.3.peg.1073"/>
<comment type="similarity">
    <text evidence="1">Belongs to the ComF/GntX family.</text>
</comment>
<proteinExistence type="inferred from homology"/>
<dbReference type="EMBL" id="LCRF01000071">
    <property type="protein sequence ID" value="KKW29546.1"/>
    <property type="molecule type" value="Genomic_DNA"/>
</dbReference>
<dbReference type="InterPro" id="IPR051910">
    <property type="entry name" value="ComF/GntX_DNA_util-trans"/>
</dbReference>
<evidence type="ECO:0000313" key="4">
    <source>
        <dbReference type="Proteomes" id="UP000034445"/>
    </source>
</evidence>
<sequence length="212" mass="23357">MRILDLIFPRRCLGCQREGSHCCEDCLSLLSIAPAPSILAPRSALAALFCATSFQDPFAQRLIHAFKYPPFLRDLAKPLAFSIISHFALCNKPIYPPDVICPIPLHKKRLKWRGYNHAEELAKQLGYAFSLPVVPDALLKIAHTAPQVNLDRKTRLSSVRGVFRTDNARAIAGKNVLLVDDVYTTGATMEECARVLKKAGAEHVLGAVVARG</sequence>
<dbReference type="CDD" id="cd06223">
    <property type="entry name" value="PRTases_typeI"/>
    <property type="match status" value="1"/>
</dbReference>
<dbReference type="Gene3D" id="3.40.50.2020">
    <property type="match status" value="1"/>
</dbReference>
<dbReference type="PANTHER" id="PTHR47505:SF1">
    <property type="entry name" value="DNA UTILIZATION PROTEIN YHGH"/>
    <property type="match status" value="1"/>
</dbReference>
<dbReference type="Pfam" id="PF00156">
    <property type="entry name" value="Pribosyltran"/>
    <property type="match status" value="1"/>
</dbReference>
<evidence type="ECO:0000259" key="2">
    <source>
        <dbReference type="Pfam" id="PF00156"/>
    </source>
</evidence>
<comment type="caution">
    <text evidence="3">The sequence shown here is derived from an EMBL/GenBank/DDBJ whole genome shotgun (WGS) entry which is preliminary data.</text>
</comment>
<dbReference type="GO" id="GO:0016757">
    <property type="term" value="F:glycosyltransferase activity"/>
    <property type="evidence" value="ECO:0007669"/>
    <property type="project" value="UniProtKB-KW"/>
</dbReference>
<keyword evidence="3" id="KW-0328">Glycosyltransferase</keyword>
<dbReference type="SUPFAM" id="SSF53271">
    <property type="entry name" value="PRTase-like"/>
    <property type="match status" value="1"/>
</dbReference>
<protein>
    <submittedName>
        <fullName evidence="3">Amidophosphoribosyltransferase-like protein</fullName>
    </submittedName>
</protein>
<dbReference type="Proteomes" id="UP000034445">
    <property type="component" value="Unassembled WGS sequence"/>
</dbReference>
<gene>
    <name evidence="3" type="ORF">UY74_C0071G0009</name>
</gene>
<accession>A0A0G1XF25</accession>
<evidence type="ECO:0000313" key="3">
    <source>
        <dbReference type="EMBL" id="KKW29546.1"/>
    </source>
</evidence>
<reference evidence="3 4" key="1">
    <citation type="journal article" date="2015" name="Nature">
        <title>rRNA introns, odd ribosomes, and small enigmatic genomes across a large radiation of phyla.</title>
        <authorList>
            <person name="Brown C.T."/>
            <person name="Hug L.A."/>
            <person name="Thomas B.C."/>
            <person name="Sharon I."/>
            <person name="Castelle C.J."/>
            <person name="Singh A."/>
            <person name="Wilkins M.J."/>
            <person name="Williams K.H."/>
            <person name="Banfield J.F."/>
        </authorList>
    </citation>
    <scope>NUCLEOTIDE SEQUENCE [LARGE SCALE GENOMIC DNA]</scope>
</reference>